<keyword evidence="7" id="KW-0624">Polysaccharide degradation</keyword>
<dbReference type="PANTHER" id="PTHR38050">
    <property type="match status" value="1"/>
</dbReference>
<comment type="subcellular location">
    <subcellularLocation>
        <location evidence="1">Secreted</location>
    </subcellularLocation>
</comment>
<keyword evidence="5" id="KW-0378">Hydrolase</keyword>
<dbReference type="InterPro" id="IPR043595">
    <property type="entry name" value="FaeB/C/D"/>
</dbReference>
<dbReference type="GO" id="GO:0045493">
    <property type="term" value="P:xylan catabolic process"/>
    <property type="evidence" value="ECO:0007669"/>
    <property type="project" value="UniProtKB-KW"/>
</dbReference>
<comment type="caution">
    <text evidence="9">The sequence shown here is derived from an EMBL/GenBank/DDBJ whole genome shotgun (WGS) entry which is preliminary data.</text>
</comment>
<dbReference type="EMBL" id="JAAMOW010000008">
    <property type="protein sequence ID" value="NGY06348.1"/>
    <property type="molecule type" value="Genomic_DNA"/>
</dbReference>
<evidence type="ECO:0000256" key="6">
    <source>
        <dbReference type="ARBA" id="ARBA00023277"/>
    </source>
</evidence>
<gene>
    <name evidence="9" type="ORF">G7Y85_16370</name>
</gene>
<dbReference type="Proteomes" id="UP000472676">
    <property type="component" value="Unassembled WGS sequence"/>
</dbReference>
<evidence type="ECO:0000256" key="3">
    <source>
        <dbReference type="ARBA" id="ARBA00022651"/>
    </source>
</evidence>
<accession>A0A6M2BV34</accession>
<dbReference type="GO" id="GO:0005576">
    <property type="term" value="C:extracellular region"/>
    <property type="evidence" value="ECO:0007669"/>
    <property type="project" value="UniProtKB-SubCell"/>
</dbReference>
<evidence type="ECO:0000256" key="8">
    <source>
        <dbReference type="SAM" id="SignalP"/>
    </source>
</evidence>
<evidence type="ECO:0000256" key="4">
    <source>
        <dbReference type="ARBA" id="ARBA00022729"/>
    </source>
</evidence>
<evidence type="ECO:0000256" key="7">
    <source>
        <dbReference type="ARBA" id="ARBA00023326"/>
    </source>
</evidence>
<protein>
    <recommendedName>
        <fullName evidence="11">Plasmid partitioning protein</fullName>
    </recommendedName>
</protein>
<keyword evidence="3" id="KW-0858">Xylan degradation</keyword>
<evidence type="ECO:0000313" key="9">
    <source>
        <dbReference type="EMBL" id="NGY06348.1"/>
    </source>
</evidence>
<dbReference type="GO" id="GO:0030600">
    <property type="term" value="F:feruloyl esterase activity"/>
    <property type="evidence" value="ECO:0007669"/>
    <property type="project" value="InterPro"/>
</dbReference>
<keyword evidence="6" id="KW-0119">Carbohydrate metabolism</keyword>
<name>A0A6M2BV34_9GAMM</name>
<dbReference type="SUPFAM" id="SSF53474">
    <property type="entry name" value="alpha/beta-Hydrolases"/>
    <property type="match status" value="1"/>
</dbReference>
<evidence type="ECO:0000256" key="2">
    <source>
        <dbReference type="ARBA" id="ARBA00022525"/>
    </source>
</evidence>
<keyword evidence="10" id="KW-1185">Reference proteome</keyword>
<evidence type="ECO:0000256" key="5">
    <source>
        <dbReference type="ARBA" id="ARBA00022801"/>
    </source>
</evidence>
<evidence type="ECO:0000313" key="10">
    <source>
        <dbReference type="Proteomes" id="UP000472676"/>
    </source>
</evidence>
<evidence type="ECO:0000256" key="1">
    <source>
        <dbReference type="ARBA" id="ARBA00004613"/>
    </source>
</evidence>
<keyword evidence="4 8" id="KW-0732">Signal</keyword>
<dbReference type="AlphaFoldDB" id="A0A6M2BV34"/>
<organism evidence="9 10">
    <name type="scientific">Solimonas terrae</name>
    <dbReference type="NCBI Taxonomy" id="1396819"/>
    <lineage>
        <taxon>Bacteria</taxon>
        <taxon>Pseudomonadati</taxon>
        <taxon>Pseudomonadota</taxon>
        <taxon>Gammaproteobacteria</taxon>
        <taxon>Nevskiales</taxon>
        <taxon>Nevskiaceae</taxon>
        <taxon>Solimonas</taxon>
    </lineage>
</organism>
<feature type="chain" id="PRO_5027050665" description="Plasmid partitioning protein" evidence="8">
    <location>
        <begin position="25"/>
        <end position="359"/>
    </location>
</feature>
<evidence type="ECO:0008006" key="11">
    <source>
        <dbReference type="Google" id="ProtNLM"/>
    </source>
</evidence>
<feature type="signal peptide" evidence="8">
    <location>
        <begin position="1"/>
        <end position="24"/>
    </location>
</feature>
<proteinExistence type="predicted"/>
<reference evidence="9 10" key="1">
    <citation type="journal article" date="2014" name="Int. J. Syst. Evol. Microbiol.">
        <title>Solimonas terrae sp. nov., isolated from soil.</title>
        <authorList>
            <person name="Kim S.J."/>
            <person name="Moon J.Y."/>
            <person name="Weon H.Y."/>
            <person name="Ahn J.H."/>
            <person name="Chen W.M."/>
            <person name="Kwon S.W."/>
        </authorList>
    </citation>
    <scope>NUCLEOTIDE SEQUENCE [LARGE SCALE GENOMIC DNA]</scope>
    <source>
        <strain evidence="9 10">KIS83-12</strain>
    </source>
</reference>
<sequence>MKFIRNAAMLVMLMLAACGGGGHGDGNGGGDGGGVGQTDCQAAFSPEKLAAGEDCTPVAGSLCPVADSENLLQPQPIPCDGVDVQEFSVTASGLTSSYYALTGGEQNYDAVYVGLHYLGIDKGAFANIVRLPELAKGRKVLVIAPQAPTANRWPTGNALDSAQIASNVEWVKAVVADARSRYHVQDSVPLYVAGLSDGAEFSYLYGCSDPNVRAILATASAANPSSFSAACTSAHQVGTVMVHGTSDITTPYNGLPLGLTMPIPEIHQAFKTIDGCSAADSTIPVPMTLDSFQVTIDYTAKGGCSSGGRNFLVVVDGGGHNWPGKSRGLITTEVLYGGQTENFDATLQGYDLLRLAAGD</sequence>
<dbReference type="RefSeq" id="WP_166259642.1">
    <property type="nucleotide sequence ID" value="NZ_JAAMOW010000008.1"/>
</dbReference>
<dbReference type="PROSITE" id="PS51257">
    <property type="entry name" value="PROKAR_LIPOPROTEIN"/>
    <property type="match status" value="1"/>
</dbReference>
<dbReference type="Gene3D" id="3.40.50.1820">
    <property type="entry name" value="alpha/beta hydrolase"/>
    <property type="match status" value="1"/>
</dbReference>
<dbReference type="InterPro" id="IPR029058">
    <property type="entry name" value="AB_hydrolase_fold"/>
</dbReference>
<keyword evidence="2" id="KW-0964">Secreted</keyword>
<dbReference type="PANTHER" id="PTHR38050:SF2">
    <property type="entry name" value="FERULOYL ESTERASE C-RELATED"/>
    <property type="match status" value="1"/>
</dbReference>